<dbReference type="CTD" id="36346519"/>
<proteinExistence type="predicted"/>
<evidence type="ECO:0000313" key="1">
    <source>
        <dbReference type="EMBL" id="EUB54341.1"/>
    </source>
</evidence>
<comment type="caution">
    <text evidence="1">The sequence shown here is derived from an EMBL/GenBank/DDBJ whole genome shotgun (WGS) entry which is preliminary data.</text>
</comment>
<protein>
    <submittedName>
        <fullName evidence="1">Uncharacterized protein</fullName>
    </submittedName>
</protein>
<dbReference type="GeneID" id="36346519"/>
<name>W6U1F2_ECHGR</name>
<accession>W6U1F2</accession>
<organism evidence="1 2">
    <name type="scientific">Echinococcus granulosus</name>
    <name type="common">Hydatid tapeworm</name>
    <dbReference type="NCBI Taxonomy" id="6210"/>
    <lineage>
        <taxon>Eukaryota</taxon>
        <taxon>Metazoa</taxon>
        <taxon>Spiralia</taxon>
        <taxon>Lophotrochozoa</taxon>
        <taxon>Platyhelminthes</taxon>
        <taxon>Cestoda</taxon>
        <taxon>Eucestoda</taxon>
        <taxon>Cyclophyllidea</taxon>
        <taxon>Taeniidae</taxon>
        <taxon>Echinococcus</taxon>
        <taxon>Echinococcus granulosus group</taxon>
    </lineage>
</organism>
<sequence length="397" mass="44561">MGFAGYIRLFDLLHCVHVQFTHVVDEVKRIENASSRFSFLNLLRWTCQVTISPFSLFDTLQHGEKHGVILCACGSRFHGLLQCIQLSEINFGLRIGIHLVLKGGCLCLGKSVQQILVTFVLANFQWFYILSSGNDGCVYLRVDSGDLLLWNHHAWTLKKGGKSDDDNSDLGDDASVGNIIRATQQIRIGQINSSFGVLLADINPINEMQVTLSSETLAYAIMFCFPRVFITTTHLHDIKPQIFRQLIELYAAISFACITVFKVPEATVEGKAFIGNFATLQSGQNETCEKIDEKNKTLLMDLENNTTVNKLFITINPTLRLFQHAFTIILKKLHSFHLCSYLLNADARTDLLCPLNELNNACFPTATEPQPTELDLQKNRGDNEHKTFVIAFTLATL</sequence>
<gene>
    <name evidence="1" type="ORF">EGR_10804</name>
</gene>
<dbReference type="RefSeq" id="XP_024345537.1">
    <property type="nucleotide sequence ID" value="XM_024500053.1"/>
</dbReference>
<evidence type="ECO:0000313" key="2">
    <source>
        <dbReference type="Proteomes" id="UP000019149"/>
    </source>
</evidence>
<dbReference type="KEGG" id="egl:EGR_10804"/>
<reference evidence="1 2" key="1">
    <citation type="journal article" date="2013" name="Nat. Genet.">
        <title>The genome of the hydatid tapeworm Echinococcus granulosus.</title>
        <authorList>
            <person name="Zheng H."/>
            <person name="Zhang W."/>
            <person name="Zhang L."/>
            <person name="Zhang Z."/>
            <person name="Li J."/>
            <person name="Lu G."/>
            <person name="Zhu Y."/>
            <person name="Wang Y."/>
            <person name="Huang Y."/>
            <person name="Liu J."/>
            <person name="Kang H."/>
            <person name="Chen J."/>
            <person name="Wang L."/>
            <person name="Chen A."/>
            <person name="Yu S."/>
            <person name="Gao Z."/>
            <person name="Jin L."/>
            <person name="Gu W."/>
            <person name="Wang Z."/>
            <person name="Zhao L."/>
            <person name="Shi B."/>
            <person name="Wen H."/>
            <person name="Lin R."/>
            <person name="Jones M.K."/>
            <person name="Brejova B."/>
            <person name="Vinar T."/>
            <person name="Zhao G."/>
            <person name="McManus D.P."/>
            <person name="Chen Z."/>
            <person name="Zhou Y."/>
            <person name="Wang S."/>
        </authorList>
    </citation>
    <scope>NUCLEOTIDE SEQUENCE [LARGE SCALE GENOMIC DNA]</scope>
</reference>
<dbReference type="Proteomes" id="UP000019149">
    <property type="component" value="Unassembled WGS sequence"/>
</dbReference>
<keyword evidence="2" id="KW-1185">Reference proteome</keyword>
<dbReference type="EMBL" id="APAU02000273">
    <property type="protein sequence ID" value="EUB54341.1"/>
    <property type="molecule type" value="Genomic_DNA"/>
</dbReference>
<dbReference type="AlphaFoldDB" id="W6U1F2"/>